<keyword evidence="3" id="KW-1185">Reference proteome</keyword>
<accession>A0ABV8E9K3</accession>
<keyword evidence="2" id="KW-0255">Endonuclease</keyword>
<dbReference type="Proteomes" id="UP001595697">
    <property type="component" value="Unassembled WGS sequence"/>
</dbReference>
<reference evidence="3" key="1">
    <citation type="journal article" date="2019" name="Int. J. Syst. Evol. Microbiol.">
        <title>The Global Catalogue of Microorganisms (GCM) 10K type strain sequencing project: providing services to taxonomists for standard genome sequencing and annotation.</title>
        <authorList>
            <consortium name="The Broad Institute Genomics Platform"/>
            <consortium name="The Broad Institute Genome Sequencing Center for Infectious Disease"/>
            <person name="Wu L."/>
            <person name="Ma J."/>
        </authorList>
    </citation>
    <scope>NUCLEOTIDE SEQUENCE [LARGE SCALE GENOMIC DNA]</scope>
    <source>
        <strain evidence="3">TBRC 5781</strain>
    </source>
</reference>
<protein>
    <submittedName>
        <fullName evidence="2">HNH endonuclease</fullName>
    </submittedName>
</protein>
<sequence>MNIGFERIDPTPSYVLGITAASFAGLPWTSKAAIVTAFKTSLKLELRSTQRGLCCYCRRPLPSDPPATHLEHFIEKEAWSHFAFEIRNLALSCSTCNGKKNKAYALLCGRLTRRASKNVPNPAKVVRCPVLVSNVAPVAITSSADFRWVHPHLDTFSEHITVRKGYVFQKRTMKGHRTIKGLELNSVGRLEHRAAIEKLSLTTGPISLTIGLAAQLQFNSPSQVYMMAAEVIRGKLKGAQGR</sequence>
<feature type="domain" description="HNH" evidence="1">
    <location>
        <begin position="54"/>
        <end position="102"/>
    </location>
</feature>
<keyword evidence="2" id="KW-0540">Nuclease</keyword>
<organism evidence="2 3">
    <name type="scientific">Rhizobium lemnae</name>
    <dbReference type="NCBI Taxonomy" id="1214924"/>
    <lineage>
        <taxon>Bacteria</taxon>
        <taxon>Pseudomonadati</taxon>
        <taxon>Pseudomonadota</taxon>
        <taxon>Alphaproteobacteria</taxon>
        <taxon>Hyphomicrobiales</taxon>
        <taxon>Rhizobiaceae</taxon>
        <taxon>Rhizobium/Agrobacterium group</taxon>
        <taxon>Rhizobium</taxon>
    </lineage>
</organism>
<gene>
    <name evidence="2" type="ORF">ACFOVS_09880</name>
</gene>
<keyword evidence="2" id="KW-0378">Hydrolase</keyword>
<name>A0ABV8E9K3_9HYPH</name>
<dbReference type="Gene3D" id="1.10.30.50">
    <property type="match status" value="1"/>
</dbReference>
<evidence type="ECO:0000259" key="1">
    <source>
        <dbReference type="Pfam" id="PF01844"/>
    </source>
</evidence>
<evidence type="ECO:0000313" key="3">
    <source>
        <dbReference type="Proteomes" id="UP001595697"/>
    </source>
</evidence>
<proteinExistence type="predicted"/>
<dbReference type="EMBL" id="JBHSBD010000041">
    <property type="protein sequence ID" value="MFC3968432.1"/>
    <property type="molecule type" value="Genomic_DNA"/>
</dbReference>
<evidence type="ECO:0000313" key="2">
    <source>
        <dbReference type="EMBL" id="MFC3968432.1"/>
    </source>
</evidence>
<comment type="caution">
    <text evidence="2">The sequence shown here is derived from an EMBL/GenBank/DDBJ whole genome shotgun (WGS) entry which is preliminary data.</text>
</comment>
<dbReference type="Pfam" id="PF01844">
    <property type="entry name" value="HNH"/>
    <property type="match status" value="1"/>
</dbReference>
<dbReference type="GO" id="GO:0004519">
    <property type="term" value="F:endonuclease activity"/>
    <property type="evidence" value="ECO:0007669"/>
    <property type="project" value="UniProtKB-KW"/>
</dbReference>
<dbReference type="RefSeq" id="WP_247262088.1">
    <property type="nucleotide sequence ID" value="NZ_JALJQZ010000035.1"/>
</dbReference>
<dbReference type="InterPro" id="IPR002711">
    <property type="entry name" value="HNH"/>
</dbReference>